<feature type="region of interest" description="Disordered" evidence="1">
    <location>
        <begin position="1"/>
        <end position="116"/>
    </location>
</feature>
<proteinExistence type="predicted"/>
<gene>
    <name evidence="2" type="ORF">HYDPIDRAFT_114361</name>
</gene>
<protein>
    <submittedName>
        <fullName evidence="2">Uncharacterized protein</fullName>
    </submittedName>
</protein>
<keyword evidence="3" id="KW-1185">Reference proteome</keyword>
<dbReference type="Proteomes" id="UP000053820">
    <property type="component" value="Unassembled WGS sequence"/>
</dbReference>
<feature type="compositionally biased region" description="Basic residues" evidence="1">
    <location>
        <begin position="1"/>
        <end position="10"/>
    </location>
</feature>
<dbReference type="AlphaFoldDB" id="A0A0C9WD38"/>
<organism evidence="2 3">
    <name type="scientific">Hydnomerulius pinastri MD-312</name>
    <dbReference type="NCBI Taxonomy" id="994086"/>
    <lineage>
        <taxon>Eukaryota</taxon>
        <taxon>Fungi</taxon>
        <taxon>Dikarya</taxon>
        <taxon>Basidiomycota</taxon>
        <taxon>Agaricomycotina</taxon>
        <taxon>Agaricomycetes</taxon>
        <taxon>Agaricomycetidae</taxon>
        <taxon>Boletales</taxon>
        <taxon>Boletales incertae sedis</taxon>
        <taxon>Leucogyrophana</taxon>
    </lineage>
</organism>
<sequence length="116" mass="12859">MGRRSIRHKCRREERSGGPSVPQHDPPHQRRSCPADPLSTNGVRAAPSEPSPQSTDHSSSTHRRTPRPSHPPAPTHRTRQGPHRDPPTKTPGTGEPHQMRPQGPKELTDNSETHAH</sequence>
<dbReference type="HOGENOM" id="CLU_2097195_0_0_1"/>
<name>A0A0C9WD38_9AGAM</name>
<evidence type="ECO:0000313" key="2">
    <source>
        <dbReference type="EMBL" id="KIJ62686.1"/>
    </source>
</evidence>
<evidence type="ECO:0000256" key="1">
    <source>
        <dbReference type="SAM" id="MobiDB-lite"/>
    </source>
</evidence>
<accession>A0A0C9WD38</accession>
<reference evidence="2 3" key="1">
    <citation type="submission" date="2014-04" db="EMBL/GenBank/DDBJ databases">
        <title>Evolutionary Origins and Diversification of the Mycorrhizal Mutualists.</title>
        <authorList>
            <consortium name="DOE Joint Genome Institute"/>
            <consortium name="Mycorrhizal Genomics Consortium"/>
            <person name="Kohler A."/>
            <person name="Kuo A."/>
            <person name="Nagy L.G."/>
            <person name="Floudas D."/>
            <person name="Copeland A."/>
            <person name="Barry K.W."/>
            <person name="Cichocki N."/>
            <person name="Veneault-Fourrey C."/>
            <person name="LaButti K."/>
            <person name="Lindquist E.A."/>
            <person name="Lipzen A."/>
            <person name="Lundell T."/>
            <person name="Morin E."/>
            <person name="Murat C."/>
            <person name="Riley R."/>
            <person name="Ohm R."/>
            <person name="Sun H."/>
            <person name="Tunlid A."/>
            <person name="Henrissat B."/>
            <person name="Grigoriev I.V."/>
            <person name="Hibbett D.S."/>
            <person name="Martin F."/>
        </authorList>
    </citation>
    <scope>NUCLEOTIDE SEQUENCE [LARGE SCALE GENOMIC DNA]</scope>
    <source>
        <strain evidence="2 3">MD-312</strain>
    </source>
</reference>
<dbReference type="EMBL" id="KN839854">
    <property type="protein sequence ID" value="KIJ62686.1"/>
    <property type="molecule type" value="Genomic_DNA"/>
</dbReference>
<evidence type="ECO:0000313" key="3">
    <source>
        <dbReference type="Proteomes" id="UP000053820"/>
    </source>
</evidence>
<feature type="compositionally biased region" description="Basic and acidic residues" evidence="1">
    <location>
        <begin position="106"/>
        <end position="116"/>
    </location>
</feature>